<accession>A0ACC1SI64</accession>
<keyword evidence="2" id="KW-1185">Reference proteome</keyword>
<organism evidence="1 2">
    <name type="scientific">Phlebia brevispora</name>
    <dbReference type="NCBI Taxonomy" id="194682"/>
    <lineage>
        <taxon>Eukaryota</taxon>
        <taxon>Fungi</taxon>
        <taxon>Dikarya</taxon>
        <taxon>Basidiomycota</taxon>
        <taxon>Agaricomycotina</taxon>
        <taxon>Agaricomycetes</taxon>
        <taxon>Polyporales</taxon>
        <taxon>Meruliaceae</taxon>
        <taxon>Phlebia</taxon>
    </lineage>
</organism>
<gene>
    <name evidence="1" type="ORF">NM688_g6253</name>
</gene>
<evidence type="ECO:0000313" key="2">
    <source>
        <dbReference type="Proteomes" id="UP001148662"/>
    </source>
</evidence>
<reference evidence="1" key="1">
    <citation type="submission" date="2022-07" db="EMBL/GenBank/DDBJ databases">
        <title>Genome Sequence of Phlebia brevispora.</title>
        <authorList>
            <person name="Buettner E."/>
        </authorList>
    </citation>
    <scope>NUCLEOTIDE SEQUENCE</scope>
    <source>
        <strain evidence="1">MPL23</strain>
    </source>
</reference>
<evidence type="ECO:0000313" key="1">
    <source>
        <dbReference type="EMBL" id="KAJ3540256.1"/>
    </source>
</evidence>
<protein>
    <submittedName>
        <fullName evidence="1">Uncharacterized protein</fullName>
    </submittedName>
</protein>
<dbReference type="Proteomes" id="UP001148662">
    <property type="component" value="Unassembled WGS sequence"/>
</dbReference>
<name>A0ACC1SI64_9APHY</name>
<proteinExistence type="predicted"/>
<comment type="caution">
    <text evidence="1">The sequence shown here is derived from an EMBL/GenBank/DDBJ whole genome shotgun (WGS) entry which is preliminary data.</text>
</comment>
<dbReference type="EMBL" id="JANHOG010001259">
    <property type="protein sequence ID" value="KAJ3540256.1"/>
    <property type="molecule type" value="Genomic_DNA"/>
</dbReference>
<sequence>MLTSNSVPAAKAMSITGKIYKTYNTPAMLAELTDFKLKAAGVDDKEERKLVMAAVRKAGYKPSAATSRSKQTTLDDPGSSTGTTRRDMSVAGPSGSTAATPRTQHSAAAAPAPSVRRKRKREDRNEFLPDRSAEELEEETYGSLEFNEVLDEEVLFGSYLRSITGLRSAISSLSSRPPPPRQR</sequence>